<comment type="caution">
    <text evidence="1">The sequence shown here is derived from an EMBL/GenBank/DDBJ whole genome shotgun (WGS) entry which is preliminary data.</text>
</comment>
<dbReference type="Proteomes" id="UP001143543">
    <property type="component" value="Unassembled WGS sequence"/>
</dbReference>
<dbReference type="EMBL" id="BRVO01000001">
    <property type="protein sequence ID" value="GLB48558.1"/>
    <property type="molecule type" value="Genomic_DNA"/>
</dbReference>
<organism evidence="1 2">
    <name type="scientific">Neptunitalea lumnitzerae</name>
    <dbReference type="NCBI Taxonomy" id="2965509"/>
    <lineage>
        <taxon>Bacteria</taxon>
        <taxon>Pseudomonadati</taxon>
        <taxon>Bacteroidota</taxon>
        <taxon>Flavobacteriia</taxon>
        <taxon>Flavobacteriales</taxon>
        <taxon>Flavobacteriaceae</taxon>
        <taxon>Neptunitalea</taxon>
    </lineage>
</organism>
<sequence length="797" mass="90799">MKFQHHLVILLFIIPILCFSQSDNPNSKTIEHYENYFNLEQETIYAQLNKSTYLPGEELWFKTYIYNTKTEKPYLATSNLQVTLFNNEGTPITTKTFYTENGSSYGNFKIDSTLTPGTYYFKASTEYMKNFKQDRSYITSFNIISSSVKYKQKEVIAYDLQLLPESGHFLEGVKNTIGVKIIDDNGKPAVIKNAEVTNKKNEVITTFKTNQFGLGKFSLELKTNNSYIVKATLSNDSVITKSINHIEKEGFLIQTEAVIHDLVNINVQTNTATSKKLNKQHYTLFIHKEGTGTSIDIPIEKNKSSYDFAISKDELFAGINIVTLLDASGNPIAERLIYNPIGTKIEPLTINNIVTEADSILVTLKTKNPTDSLNLSVSALPENTESYSFKNNIHSTFILAPFIKGAIENPSYYFKNTDRKTLYNLDLLLLTQGWSSYDWKDIFYTNKAIYPFENGFSIKGGINNFSYDPENKLVLFSPENGFFIEAPLDENNKFEVHNIAVIDSSEINFSLINKREKNKKPKVYFTVLPQPHTTNKLPLSFLENDIYVTAPSNHIIDTVANNYSFIQSDVILSDVVVTENKINGEPDHFPLGYSRVTGTYLDFDHPRYKNSPESLENLIRRNGFEVSSDGISTFNVFDRRGLRRARTVLFLDNVPVDDFNQYSLTNLQVRDLEEIFFNKNAAIFGMGGRGGVIHIFTKRGTDSQKNGQKVFKNYATNYGYTPSKKYYSPLYNKSDIDTFESYGVLNWIPNVQQNEAGEYYVIIPKHYSNINLYIEGMDENGKLFSEVLTVNTKVSKL</sequence>
<protein>
    <recommendedName>
        <fullName evidence="3">TonB-dependent receptor plug domain-containing protein</fullName>
    </recommendedName>
</protein>
<dbReference type="Gene3D" id="2.170.130.10">
    <property type="entry name" value="TonB-dependent receptor, plug domain"/>
    <property type="match status" value="1"/>
</dbReference>
<proteinExistence type="predicted"/>
<gene>
    <name evidence="1" type="ORF">Y10_09260</name>
</gene>
<dbReference type="InterPro" id="IPR037066">
    <property type="entry name" value="Plug_dom_sf"/>
</dbReference>
<dbReference type="Gene3D" id="2.60.40.10">
    <property type="entry name" value="Immunoglobulins"/>
    <property type="match status" value="1"/>
</dbReference>
<reference evidence="1" key="1">
    <citation type="submission" date="2022-07" db="EMBL/GenBank/DDBJ databases">
        <title>Taxonomy of Novel Oxalotrophic and Methylotrophic Bacteria.</title>
        <authorList>
            <person name="Sahin N."/>
            <person name="Tani A."/>
        </authorList>
    </citation>
    <scope>NUCLEOTIDE SEQUENCE</scope>
    <source>
        <strain evidence="1">Y10</strain>
    </source>
</reference>
<name>A0ABQ5MGP1_9FLAO</name>
<dbReference type="InterPro" id="IPR013783">
    <property type="entry name" value="Ig-like_fold"/>
</dbReference>
<keyword evidence="2" id="KW-1185">Reference proteome</keyword>
<dbReference type="RefSeq" id="WP_281764192.1">
    <property type="nucleotide sequence ID" value="NZ_BRVO01000001.1"/>
</dbReference>
<evidence type="ECO:0000313" key="2">
    <source>
        <dbReference type="Proteomes" id="UP001143543"/>
    </source>
</evidence>
<dbReference type="SUPFAM" id="SSF56935">
    <property type="entry name" value="Porins"/>
    <property type="match status" value="1"/>
</dbReference>
<evidence type="ECO:0008006" key="3">
    <source>
        <dbReference type="Google" id="ProtNLM"/>
    </source>
</evidence>
<accession>A0ABQ5MGP1</accession>
<dbReference type="Gene3D" id="2.60.40.1930">
    <property type="match status" value="1"/>
</dbReference>
<evidence type="ECO:0000313" key="1">
    <source>
        <dbReference type="EMBL" id="GLB48558.1"/>
    </source>
</evidence>